<evidence type="ECO:0008006" key="3">
    <source>
        <dbReference type="Google" id="ProtNLM"/>
    </source>
</evidence>
<accession>A0A257LUJ8</accession>
<comment type="caution">
    <text evidence="1">The sequence shown here is derived from an EMBL/GenBank/DDBJ whole genome shotgun (WGS) entry which is preliminary data.</text>
</comment>
<dbReference type="AlphaFoldDB" id="A0A257LUJ8"/>
<dbReference type="Proteomes" id="UP000216312">
    <property type="component" value="Unassembled WGS sequence"/>
</dbReference>
<proteinExistence type="predicted"/>
<sequence length="175" mass="20500">MTCKGLYVFVEGPDDERFFKRIAELSLQHKYAFVHIIKHAKLKKDKIDNHLRAIKSMEAHYIYVVDINDSPCVTAKKCKLQMMLKNIDPENILVVIKEIESWYLAGLDDHACITLDLKPCTLTDGITKEQFNSLIPKKFDSRVNFMIEILKIFSIETAKTKNRSFRYFIEKYDCE</sequence>
<name>A0A257LUJ8_UNCW3</name>
<dbReference type="EMBL" id="NMUJ01000009">
    <property type="protein sequence ID" value="OYV03343.1"/>
    <property type="molecule type" value="Genomic_DNA"/>
</dbReference>
<evidence type="ECO:0000313" key="1">
    <source>
        <dbReference type="EMBL" id="OYV03343.1"/>
    </source>
</evidence>
<gene>
    <name evidence="1" type="ORF">CGW93_01410</name>
</gene>
<evidence type="ECO:0000313" key="2">
    <source>
        <dbReference type="Proteomes" id="UP000216312"/>
    </source>
</evidence>
<protein>
    <recommendedName>
        <fullName evidence="3">DUF4276 domain-containing protein</fullName>
    </recommendedName>
</protein>
<organism evidence="1 2">
    <name type="scientific">candidate division WOR-3 bacterium 4484_18</name>
    <dbReference type="NCBI Taxonomy" id="2020626"/>
    <lineage>
        <taxon>Bacteria</taxon>
        <taxon>Bacteria division WOR-3</taxon>
    </lineage>
</organism>
<reference evidence="2" key="1">
    <citation type="submission" date="2017-07" db="EMBL/GenBank/DDBJ databases">
        <title>Novel pathways for hydrocarbon cycling and metabolic interdependencies in hydrothermal sediment communities.</title>
        <authorList>
            <person name="Dombrowski N."/>
            <person name="Seitz K."/>
            <person name="Teske A."/>
            <person name="Baker B."/>
        </authorList>
    </citation>
    <scope>NUCLEOTIDE SEQUENCE [LARGE SCALE GENOMIC DNA]</scope>
</reference>